<dbReference type="AlphaFoldDB" id="A0A1T5HSB3"/>
<evidence type="ECO:0000313" key="1">
    <source>
        <dbReference type="EMBL" id="SKC23573.1"/>
    </source>
</evidence>
<dbReference type="Pfam" id="PF13689">
    <property type="entry name" value="DUF4154"/>
    <property type="match status" value="1"/>
</dbReference>
<protein>
    <recommendedName>
        <fullName evidence="3">YfiR family protein</fullName>
    </recommendedName>
</protein>
<organism evidence="1 2">
    <name type="scientific">Alkalitalea saponilacus</name>
    <dbReference type="NCBI Taxonomy" id="889453"/>
    <lineage>
        <taxon>Bacteria</taxon>
        <taxon>Pseudomonadati</taxon>
        <taxon>Bacteroidota</taxon>
        <taxon>Bacteroidia</taxon>
        <taxon>Marinilabiliales</taxon>
        <taxon>Marinilabiliaceae</taxon>
        <taxon>Alkalitalea</taxon>
    </lineage>
</organism>
<gene>
    <name evidence="1" type="ORF">SAMN03080601_02849</name>
</gene>
<accession>A0A1T5HSB3</accession>
<sequence length="177" mass="20290">MHRNQINTRMKKVYFTLFMLFAFLFVQKADAQLERYQSTFIYNFTRLVQWPNLHNELVFKIGVLGHNHPIISELQASASDRNVGGRPIEIVALGANDDLTSCHILFVPNNQLSVLRRSASALSNSPVLVITESHGRMPAEASINLYVENERMVYQLDEEGTRNRNLTLSRQIVNFAR</sequence>
<evidence type="ECO:0000313" key="2">
    <source>
        <dbReference type="Proteomes" id="UP000191055"/>
    </source>
</evidence>
<evidence type="ECO:0008006" key="3">
    <source>
        <dbReference type="Google" id="ProtNLM"/>
    </source>
</evidence>
<keyword evidence="2" id="KW-1185">Reference proteome</keyword>
<dbReference type="EMBL" id="FUYV01000018">
    <property type="protein sequence ID" value="SKC23573.1"/>
    <property type="molecule type" value="Genomic_DNA"/>
</dbReference>
<reference evidence="1 2" key="1">
    <citation type="submission" date="2017-02" db="EMBL/GenBank/DDBJ databases">
        <authorList>
            <person name="Peterson S.W."/>
        </authorList>
    </citation>
    <scope>NUCLEOTIDE SEQUENCE [LARGE SCALE GENOMIC DNA]</scope>
    <source>
        <strain evidence="1 2">DSM 24412</strain>
    </source>
</reference>
<name>A0A1T5HSB3_9BACT</name>
<dbReference type="STRING" id="889453.SAMN03080601_02849"/>
<dbReference type="Proteomes" id="UP000191055">
    <property type="component" value="Unassembled WGS sequence"/>
</dbReference>
<proteinExistence type="predicted"/>
<dbReference type="InterPro" id="IPR025293">
    <property type="entry name" value="YfiR/HmsC-like"/>
</dbReference>